<accession>A0ACB9KHB8</accession>
<proteinExistence type="predicted"/>
<evidence type="ECO:0000313" key="2">
    <source>
        <dbReference type="Proteomes" id="UP000828941"/>
    </source>
</evidence>
<organism evidence="1 2">
    <name type="scientific">Bauhinia variegata</name>
    <name type="common">Purple orchid tree</name>
    <name type="synonym">Phanera variegata</name>
    <dbReference type="NCBI Taxonomy" id="167791"/>
    <lineage>
        <taxon>Eukaryota</taxon>
        <taxon>Viridiplantae</taxon>
        <taxon>Streptophyta</taxon>
        <taxon>Embryophyta</taxon>
        <taxon>Tracheophyta</taxon>
        <taxon>Spermatophyta</taxon>
        <taxon>Magnoliopsida</taxon>
        <taxon>eudicotyledons</taxon>
        <taxon>Gunneridae</taxon>
        <taxon>Pentapetalae</taxon>
        <taxon>rosids</taxon>
        <taxon>fabids</taxon>
        <taxon>Fabales</taxon>
        <taxon>Fabaceae</taxon>
        <taxon>Cercidoideae</taxon>
        <taxon>Cercideae</taxon>
        <taxon>Bauhiniinae</taxon>
        <taxon>Bauhinia</taxon>
    </lineage>
</organism>
<sequence length="174" mass="19680">MPGFLYSLMRSFIRKLKLSEVNDPKARKHQKSAERKEPDKLERSKLKDFINGSSKSHHSPKQQSCSPKSRGKGDILNPITHSIGEIKLFQCCPRPPQAGKDLEQPQKSIRPATSSGKTDHVYGKDCNFSLNSRVFFWENFHDPSSSMCYICGRNSEKLDAVEKHHISGHSGNDL</sequence>
<name>A0ACB9KHB8_BAUVA</name>
<dbReference type="Proteomes" id="UP000828941">
    <property type="component" value="Chromosome 14"/>
</dbReference>
<reference evidence="1 2" key="1">
    <citation type="journal article" date="2022" name="DNA Res.">
        <title>Chromosomal-level genome assembly of the orchid tree Bauhinia variegata (Leguminosae; Cercidoideae) supports the allotetraploid origin hypothesis of Bauhinia.</title>
        <authorList>
            <person name="Zhong Y."/>
            <person name="Chen Y."/>
            <person name="Zheng D."/>
            <person name="Pang J."/>
            <person name="Liu Y."/>
            <person name="Luo S."/>
            <person name="Meng S."/>
            <person name="Qian L."/>
            <person name="Wei D."/>
            <person name="Dai S."/>
            <person name="Zhou R."/>
        </authorList>
    </citation>
    <scope>NUCLEOTIDE SEQUENCE [LARGE SCALE GENOMIC DNA]</scope>
    <source>
        <strain evidence="1">BV-YZ2020</strain>
    </source>
</reference>
<gene>
    <name evidence="1" type="ORF">L6164_036475</name>
</gene>
<evidence type="ECO:0000313" key="1">
    <source>
        <dbReference type="EMBL" id="KAI4296525.1"/>
    </source>
</evidence>
<comment type="caution">
    <text evidence="1">The sequence shown here is derived from an EMBL/GenBank/DDBJ whole genome shotgun (WGS) entry which is preliminary data.</text>
</comment>
<dbReference type="EMBL" id="CM039439">
    <property type="protein sequence ID" value="KAI4296525.1"/>
    <property type="molecule type" value="Genomic_DNA"/>
</dbReference>
<keyword evidence="2" id="KW-1185">Reference proteome</keyword>
<protein>
    <submittedName>
        <fullName evidence="1">Uncharacterized protein</fullName>
    </submittedName>
</protein>